<evidence type="ECO:0000313" key="4">
    <source>
        <dbReference type="Proteomes" id="UP000265618"/>
    </source>
</evidence>
<dbReference type="Proteomes" id="UP000265618">
    <property type="component" value="Unassembled WGS sequence"/>
</dbReference>
<sequence>MFVDVRRASQELKGGRENYTEGLTQYAEKVLSFREQELSYLTPALHRLSVHDPQPEAQPVVVFPTRDTHLTGASVQHTPGPHLGGTAMTPHMSPHPLSVSMSGRPQQRTPYAHTPTASGMYQTDTHRVGAGTGRIPTHRVKQTLSIRAPHTSRTLRTEGQGVRRIRGRGPRNGHYRHLQARRLFATHGVPLLQSPYLLGAMAAASYRTGAAALVGTLGRLQIFKGTQASQRLRTGPWESYRSVTPQMPAKYERVRSTPNTFTPVRASPQQTVMTHMSEETHCSVALTQSMCLTDADLADLVSHLVLDVYTTAMVDTGPAAGLLAALAGLCAGLSHPEGTDAPRTSTTMHSTSVQGDTHTDTVDVKGGWSGIQLIRTPTVARVFGSLAILHGGISYVSTLLTCHAVSQVLFYEADRLRADPLFASVPVSERSVTWLALALLCGIKDSLDTVPPLLVHAAGVVYGHAHGSDPDHAQLLGVSLYTVLTLVRTVLDDRDVCASVLRPLLGRGAEADGTDASDCLQTAVDRGVELCGMAMGRLDTMAQEFLLGVGDDSYATGVDEVTDASGELEQRLVSLDTGCIPQYTVTILSGTERGGGQERPQTEDVVSAASLGAGCPSTAFHFCNEAMSRSPSRDHALSPISSVCSVSVSPCTSPEYTPTGVGTQELFPDAAKGGSGTDANTLVGLEIFRVPQEALDETERVETETRVAATLGDSLLAGLGLYLGWGRVLPLCTPQDIMEDEGGVMGVEDTGVAGWVGAAAEACNPLLTRILSPTPIRHQISSQESIPLPSVASLFDSASTSLEALGLVPQTPFYAIVSDSLVGCCLKTAAVLQERSLIKALQQPDSVAACLASRISPPPLCVYPTDTDTEGQGVLESALSVYVSDSFATGSGEGTFGGYPSDGESLQSLGKLGSLTDPKCHEHRQGRQYVLSVLTTDPVFTPSNLAAAADALTSVSASAYGAGDREREGGAGGHRRGLSGLGYGVGAPSLMQTQQRAGPAFTSAYGAQSMTLLKSLPEIDRVCQLVRSRDLPRLQAMTSAYINRRRTALALALTRVDILRGWVADESASVVRYNRYRGVRDLLLEYTETVSSMGQYPLAMRVHAQSVLDREARRERGGRAITTAATPSVLFTPHGADKTARVKGDGAQGTGCVATMPYADRENVRGHWTEELKPDLGTARNIARSAAFMRYHLLLSGLLPSLPRGINVTPEGFVDINTCLAHVMSRLRHFAIEESRPPILDDLCGETAGFIRLRNAKRSREALSMCREGVRALYAVTLGVVRRILGQGHAEEAEGEGEGLGIEAREAAAAVPVSDDVMGVCLSVLNKLYCDRFQGSVDSLFADCAVARKLLSVATSAETTVDTILAPSDAFLSAQGLSADNAGILERLQSFSSAPSPFEGVQSLLQLRKAVDALLFLSNTSGAEAFKLFLTPYVLQPGRVLDGVYPALCRTVLFCCDRDPKEGRLDVNCPFFRRADRDTSTGILGHLEAVVMDILQGAE</sequence>
<proteinExistence type="predicted"/>
<feature type="compositionally biased region" description="Polar residues" evidence="1">
    <location>
        <begin position="99"/>
        <end position="121"/>
    </location>
</feature>
<keyword evidence="4" id="KW-1185">Reference proteome</keyword>
<evidence type="ECO:0000313" key="3">
    <source>
        <dbReference type="EMBL" id="GIQ82253.1"/>
    </source>
</evidence>
<reference evidence="3" key="1">
    <citation type="submission" date="2016-10" db="EMBL/GenBank/DDBJ databases">
        <authorList>
            <person name="Tanifuji G."/>
            <person name="Kume K."/>
            <person name="Nakayama T."/>
            <person name="Takabayashi S."/>
            <person name="Hashimoto T."/>
        </authorList>
    </citation>
    <scope>NUCLEOTIDE SEQUENCE</scope>
    <source>
        <strain evidence="3">NY0173</strain>
    </source>
</reference>
<gene>
    <name evidence="2" type="ORF">KIPB_001472</name>
    <name evidence="3" type="ORF">KIPB_003355</name>
</gene>
<comment type="caution">
    <text evidence="3">The sequence shown here is derived from an EMBL/GenBank/DDBJ whole genome shotgun (WGS) entry which is preliminary data.</text>
</comment>
<evidence type="ECO:0000313" key="2">
    <source>
        <dbReference type="EMBL" id="GIQ80641.1"/>
    </source>
</evidence>
<dbReference type="EMBL" id="BDIP01000636">
    <property type="protein sequence ID" value="GIQ82253.1"/>
    <property type="molecule type" value="Genomic_DNA"/>
</dbReference>
<organism evidence="3 4">
    <name type="scientific">Kipferlia bialata</name>
    <dbReference type="NCBI Taxonomy" id="797122"/>
    <lineage>
        <taxon>Eukaryota</taxon>
        <taxon>Metamonada</taxon>
        <taxon>Carpediemonas-like organisms</taxon>
        <taxon>Kipferlia</taxon>
    </lineage>
</organism>
<reference evidence="3 4" key="2">
    <citation type="journal article" date="2018" name="PLoS ONE">
        <title>The draft genome of Kipferlia bialata reveals reductive genome evolution in fornicate parasites.</title>
        <authorList>
            <person name="Tanifuji G."/>
            <person name="Takabayashi S."/>
            <person name="Kume K."/>
            <person name="Takagi M."/>
            <person name="Nakayama T."/>
            <person name="Kamikawa R."/>
            <person name="Inagaki Y."/>
            <person name="Hashimoto T."/>
        </authorList>
    </citation>
    <scope>NUCLEOTIDE SEQUENCE [LARGE SCALE GENOMIC DNA]</scope>
    <source>
        <strain evidence="3">NY0173</strain>
    </source>
</reference>
<accession>A0A9K3CTY1</accession>
<evidence type="ECO:0000256" key="1">
    <source>
        <dbReference type="SAM" id="MobiDB-lite"/>
    </source>
</evidence>
<dbReference type="EMBL" id="BDIP01000211">
    <property type="protein sequence ID" value="GIQ80641.1"/>
    <property type="molecule type" value="Genomic_DNA"/>
</dbReference>
<feature type="region of interest" description="Disordered" evidence="1">
    <location>
        <begin position="97"/>
        <end position="121"/>
    </location>
</feature>
<name>A0A9K3CTY1_9EUKA</name>
<protein>
    <submittedName>
        <fullName evidence="3">Uncharacterized protein</fullName>
    </submittedName>
</protein>